<proteinExistence type="predicted"/>
<dbReference type="Proteomes" id="UP001457282">
    <property type="component" value="Unassembled WGS sequence"/>
</dbReference>
<reference evidence="2 3" key="1">
    <citation type="journal article" date="2023" name="G3 (Bethesda)">
        <title>A chromosome-length genome assembly and annotation of blackberry (Rubus argutus, cv. 'Hillquist').</title>
        <authorList>
            <person name="Bruna T."/>
            <person name="Aryal R."/>
            <person name="Dudchenko O."/>
            <person name="Sargent D.J."/>
            <person name="Mead D."/>
            <person name="Buti M."/>
            <person name="Cavallini A."/>
            <person name="Hytonen T."/>
            <person name="Andres J."/>
            <person name="Pham M."/>
            <person name="Weisz D."/>
            <person name="Mascagni F."/>
            <person name="Usai G."/>
            <person name="Natali L."/>
            <person name="Bassil N."/>
            <person name="Fernandez G.E."/>
            <person name="Lomsadze A."/>
            <person name="Armour M."/>
            <person name="Olukolu B."/>
            <person name="Poorten T."/>
            <person name="Britton C."/>
            <person name="Davik J."/>
            <person name="Ashrafi H."/>
            <person name="Aiden E.L."/>
            <person name="Borodovsky M."/>
            <person name="Worthington M."/>
        </authorList>
    </citation>
    <scope>NUCLEOTIDE SEQUENCE [LARGE SCALE GENOMIC DNA]</scope>
    <source>
        <strain evidence="2">PI 553951</strain>
    </source>
</reference>
<gene>
    <name evidence="2" type="ORF">M0R45_009067</name>
</gene>
<keyword evidence="3" id="KW-1185">Reference proteome</keyword>
<evidence type="ECO:0000313" key="3">
    <source>
        <dbReference type="Proteomes" id="UP001457282"/>
    </source>
</evidence>
<comment type="caution">
    <text evidence="2">The sequence shown here is derived from an EMBL/GenBank/DDBJ whole genome shotgun (WGS) entry which is preliminary data.</text>
</comment>
<evidence type="ECO:0000256" key="1">
    <source>
        <dbReference type="SAM" id="MobiDB-lite"/>
    </source>
</evidence>
<feature type="region of interest" description="Disordered" evidence="1">
    <location>
        <begin position="1"/>
        <end position="83"/>
    </location>
</feature>
<feature type="compositionally biased region" description="Polar residues" evidence="1">
    <location>
        <begin position="42"/>
        <end position="56"/>
    </location>
</feature>
<dbReference type="EMBL" id="JBEDUW010000002">
    <property type="protein sequence ID" value="KAK9943460.1"/>
    <property type="molecule type" value="Genomic_DNA"/>
</dbReference>
<protein>
    <submittedName>
        <fullName evidence="2">Uncharacterized protein</fullName>
    </submittedName>
</protein>
<evidence type="ECO:0000313" key="2">
    <source>
        <dbReference type="EMBL" id="KAK9943460.1"/>
    </source>
</evidence>
<name>A0AAW1Y344_RUBAR</name>
<organism evidence="2 3">
    <name type="scientific">Rubus argutus</name>
    <name type="common">Southern blackberry</name>
    <dbReference type="NCBI Taxonomy" id="59490"/>
    <lineage>
        <taxon>Eukaryota</taxon>
        <taxon>Viridiplantae</taxon>
        <taxon>Streptophyta</taxon>
        <taxon>Embryophyta</taxon>
        <taxon>Tracheophyta</taxon>
        <taxon>Spermatophyta</taxon>
        <taxon>Magnoliopsida</taxon>
        <taxon>eudicotyledons</taxon>
        <taxon>Gunneridae</taxon>
        <taxon>Pentapetalae</taxon>
        <taxon>rosids</taxon>
        <taxon>fabids</taxon>
        <taxon>Rosales</taxon>
        <taxon>Rosaceae</taxon>
        <taxon>Rosoideae</taxon>
        <taxon>Rosoideae incertae sedis</taxon>
        <taxon>Rubus</taxon>
    </lineage>
</organism>
<accession>A0AAW1Y344</accession>
<sequence length="152" mass="16069">MAALPAPVQPQFDPSIVAAVRRSRPSTTHSATEPRPRRHRTSAPSSSSQPDANNPKISLGKHLLLTASIHSESPSPCSPRRRYRPAIPATITTTPQPCRTQPVAAVEPSSAVLLAARLAPSATHSESPSLCYRARNSAPLLVSISFTAAPSL</sequence>
<dbReference type="AlphaFoldDB" id="A0AAW1Y344"/>